<protein>
    <submittedName>
        <fullName evidence="1">Uncharacterized protein</fullName>
    </submittedName>
</protein>
<sequence length="349" mass="38755">MKVALTIINLLIATLFFSVIYSAANVNVDFDVGAMRSGGMALNGDNLVTTFPVKIKNGGLYPISNVRILFTLSNGSQLVYQHTFYISQIPALKTYDKTFVLSMNLTKIYSKLGSYYIFNRGKFTIHIFITAHYWYMADFTAKYTRNINWNPLIYSFTMYRSEISVNNGTVSIPYFISKLPIPLTARLKVNVMDAHGLLATGSAPVVFAKKSTVSLKLVRNASFLLTHADNWSIHYSLTLNGFAVNGTWEYTWTPPISGLALREQMIDGVPYMVLTFKDNWHSACDVILSGYIEEGNQKISVQKHIFVKGGETATVPLTKLTATVSGVNLGIYVPELGMKTTLSSGEVVP</sequence>
<organism evidence="1">
    <name type="scientific">uncultured euryarchaeote Alv-FOS1</name>
    <dbReference type="NCBI Taxonomy" id="337892"/>
    <lineage>
        <taxon>Archaea</taxon>
        <taxon>Methanobacteriati</taxon>
        <taxon>Methanobacteriota</taxon>
        <taxon>environmental samples</taxon>
    </lineage>
</organism>
<name>Q3SAB4_9EURY</name>
<evidence type="ECO:0000313" key="1">
    <source>
        <dbReference type="EMBL" id="AAZ32468.1"/>
    </source>
</evidence>
<proteinExistence type="predicted"/>
<dbReference type="EMBL" id="DQ118403">
    <property type="protein sequence ID" value="AAZ32468.1"/>
    <property type="molecule type" value="Genomic_DNA"/>
</dbReference>
<accession>Q3SAB4</accession>
<dbReference type="AlphaFoldDB" id="Q3SAB4"/>
<reference evidence="1" key="1">
    <citation type="submission" date="2005-07" db="EMBL/GenBank/DDBJ databases">
        <title>A hyperthermophilic lifestyle for uncultured Archaea of the DHVE2 lineage: evidence from environmental genomics.</title>
        <authorList>
            <person name="Moussard H."/>
            <person name="Hennecke G."/>
            <person name="Moreira D."/>
            <person name="Jouffe V."/>
            <person name="Lopez-Garcia P."/>
            <person name="Jeanthon C."/>
        </authorList>
    </citation>
    <scope>NUCLEOTIDE SEQUENCE</scope>
</reference>